<dbReference type="EnsemblMetazoa" id="CLYHEMT006738.1">
    <property type="protein sequence ID" value="CLYHEMP006738.1"/>
    <property type="gene ID" value="CLYHEMG006738"/>
</dbReference>
<evidence type="ECO:0000256" key="5">
    <source>
        <dbReference type="ARBA" id="ARBA00022729"/>
    </source>
</evidence>
<keyword evidence="7" id="KW-0998">Cell outer membrane</keyword>
<feature type="transmembrane region" description="Helical" evidence="8">
    <location>
        <begin position="627"/>
        <end position="647"/>
    </location>
</feature>
<feature type="transmembrane region" description="Helical" evidence="8">
    <location>
        <begin position="868"/>
        <end position="890"/>
    </location>
</feature>
<accession>A0A7M5UW05</accession>
<dbReference type="OrthoDB" id="5987961at2759"/>
<feature type="transmembrane region" description="Helical" evidence="8">
    <location>
        <begin position="996"/>
        <end position="1016"/>
    </location>
</feature>
<organism evidence="10 11">
    <name type="scientific">Clytia hemisphaerica</name>
    <dbReference type="NCBI Taxonomy" id="252671"/>
    <lineage>
        <taxon>Eukaryota</taxon>
        <taxon>Metazoa</taxon>
        <taxon>Cnidaria</taxon>
        <taxon>Hydrozoa</taxon>
        <taxon>Hydroidolina</taxon>
        <taxon>Leptothecata</taxon>
        <taxon>Obeliida</taxon>
        <taxon>Clytiidae</taxon>
        <taxon>Clytia</taxon>
    </lineage>
</organism>
<dbReference type="AlphaFoldDB" id="A0A7M5UW05"/>
<evidence type="ECO:0000313" key="10">
    <source>
        <dbReference type="EnsemblMetazoa" id="CLYHEMP006738.1"/>
    </source>
</evidence>
<dbReference type="InterPro" id="IPR011050">
    <property type="entry name" value="Pectin_lyase_fold/virulence"/>
</dbReference>
<protein>
    <submittedName>
        <fullName evidence="10">Uncharacterized protein</fullName>
    </submittedName>
</protein>
<feature type="transmembrane region" description="Helical" evidence="8">
    <location>
        <begin position="902"/>
        <end position="923"/>
    </location>
</feature>
<feature type="signal peptide" evidence="9">
    <location>
        <begin position="1"/>
        <end position="19"/>
    </location>
</feature>
<keyword evidence="11" id="KW-1185">Reference proteome</keyword>
<evidence type="ECO:0000256" key="6">
    <source>
        <dbReference type="ARBA" id="ARBA00023136"/>
    </source>
</evidence>
<dbReference type="RefSeq" id="XP_066913669.1">
    <property type="nucleotide sequence ID" value="XM_067057568.1"/>
</dbReference>
<feature type="transmembrane region" description="Helical" evidence="8">
    <location>
        <begin position="789"/>
        <end position="807"/>
    </location>
</feature>
<evidence type="ECO:0000313" key="11">
    <source>
        <dbReference type="Proteomes" id="UP000594262"/>
    </source>
</evidence>
<keyword evidence="6 8" id="KW-0472">Membrane</keyword>
<reference evidence="10" key="1">
    <citation type="submission" date="2021-01" db="UniProtKB">
        <authorList>
            <consortium name="EnsemblMetazoa"/>
        </authorList>
    </citation>
    <scope>IDENTIFICATION</scope>
</reference>
<evidence type="ECO:0000256" key="7">
    <source>
        <dbReference type="ARBA" id="ARBA00023237"/>
    </source>
</evidence>
<dbReference type="InterPro" id="IPR003368">
    <property type="entry name" value="POMP_repeat"/>
</dbReference>
<feature type="transmembrane region" description="Helical" evidence="8">
    <location>
        <begin position="828"/>
        <end position="848"/>
    </location>
</feature>
<proteinExistence type="predicted"/>
<keyword evidence="8" id="KW-0812">Transmembrane</keyword>
<keyword evidence="8" id="KW-1133">Transmembrane helix</keyword>
<name>A0A7M5UW05_9CNID</name>
<feature type="chain" id="PRO_5029642609" evidence="9">
    <location>
        <begin position="20"/>
        <end position="1138"/>
    </location>
</feature>
<feature type="transmembrane region" description="Helical" evidence="8">
    <location>
        <begin position="1023"/>
        <end position="1041"/>
    </location>
</feature>
<evidence type="ECO:0000256" key="4">
    <source>
        <dbReference type="ARBA" id="ARBA00022525"/>
    </source>
</evidence>
<keyword evidence="5 9" id="KW-0732">Signal</keyword>
<dbReference type="Proteomes" id="UP000594262">
    <property type="component" value="Unplaced"/>
</dbReference>
<dbReference type="SUPFAM" id="SSF51126">
    <property type="entry name" value="Pectin lyase-like"/>
    <property type="match status" value="2"/>
</dbReference>
<evidence type="ECO:0000256" key="9">
    <source>
        <dbReference type="SAM" id="SignalP"/>
    </source>
</evidence>
<feature type="transmembrane region" description="Helical" evidence="8">
    <location>
        <begin position="1053"/>
        <end position="1074"/>
    </location>
</feature>
<dbReference type="PANTHER" id="PTHR11319:SF35">
    <property type="entry name" value="OUTER MEMBRANE PROTEIN PMPC-RELATED"/>
    <property type="match status" value="1"/>
</dbReference>
<keyword evidence="4" id="KW-0964">Secreted</keyword>
<dbReference type="NCBIfam" id="TIGR01376">
    <property type="entry name" value="POMP_repeat"/>
    <property type="match status" value="1"/>
</dbReference>
<sequence>MLIGLFTLIIFLLKPSVYSETWYFGLNEDNPDGKGCGKNITNPCQDFYETCQKTREGDSIILVGDFDDQPVPLCPSTNNNITNRIIRIEHSLQIKSHSYRVKLVCNQPRGFTITGDRTKLILDNIRFTNNIQKKKCVLPSKGFIHVDNANLVIKRCVFSKYCAAITSSFTNENVTYNVYIQSSVFLKNMFAISGDHLERASFNITKTLFVGTTSKDFTSYAVSLQSSDGLVFNLESCTIREFHQGISLTFQYGEYNVLISSTHFSYIEGQVIIAKFSKNVDEEESTFKVVNSTFVNNKGLFSSALHLLVTELDETRVVAKVSDSTFINNEGRALFGTLYVNGVILKLSNSFFGNNVAGEFHSSIQGFGGAIYIETDTTVLATNTTFRNNSCSGFGGAIFSRGSFSCINCTFYGISISNTMRPLLGDILYATSNLTLINTTWYSLAYDDGRNRPLIWHPGSPTVESWKILVSGSFIASCPDGHNISESGVIREKYDFTKRLTLRCKPCPRNKYSLNSGFLRVIQENGVISHKEETKAMCYPCRYGGVCTHGSIRPQANYYGYRIGSSDSNEVRFMSCPSGYCCRGKDCKRFDSCHVNRTGFLCGRCKKGLSENLINASCIAPNQCDDLWILIIYLFFGAAYIISFMYLDYIGFFIKSQLMWWEQHIQLKGDLDEYEKLTPDGSSQQISDRDETDNIGDLITPALDVFEALRTKKEPDVFTDFVSLAFYFFQMFLLIRMRESIVLEYLVTQLRSLYSSFFTLSIEANNNPLVICPIPNLTAISKLMLIKSFSFYVLGLLSVFHALVHLVQIKEEWNNQRTIHFSIRLKVATIRIIQLAYATLTTTAMTLVSCVNINKKFVLLIDGSVQCYTWWQFIIFVIIIGWVLPFPVTLMQSLVALKKNYITYHQFILAWVFPLPYLCWSFYQWYKRREKRRMRTRTDTTDAGHDTLEGDNFESEMDQSVREILYRMENPYKGKANHLTPEERAEYRGTNTPEPAFWSGVLIGRRLILIIVFSFIQAPVLRLYLALIICVIYLIHHMYYQPYLNKASNIVETLSSSVLIVFCSMNLFFAYSYVSDITPEKADETLTILFRWFEAIILVVLPTLVMFSLACLVLTRGFVLIWQCFRYLCCSYPKRIDR</sequence>
<dbReference type="GeneID" id="136800956"/>
<evidence type="ECO:0000256" key="3">
    <source>
        <dbReference type="ARBA" id="ARBA00004613"/>
    </source>
</evidence>
<dbReference type="PANTHER" id="PTHR11319">
    <property type="entry name" value="G PROTEIN-COUPLED RECEPTOR-RELATED"/>
    <property type="match status" value="1"/>
</dbReference>
<feature type="transmembrane region" description="Helical" evidence="8">
    <location>
        <begin position="1095"/>
        <end position="1122"/>
    </location>
</feature>
<comment type="subcellular location">
    <subcellularLocation>
        <location evidence="1">Cell envelope</location>
    </subcellularLocation>
    <subcellularLocation>
        <location evidence="2">Cell outer membrane</location>
    </subcellularLocation>
    <subcellularLocation>
        <location evidence="3">Secreted</location>
    </subcellularLocation>
</comment>
<evidence type="ECO:0000256" key="2">
    <source>
        <dbReference type="ARBA" id="ARBA00004442"/>
    </source>
</evidence>
<evidence type="ECO:0000256" key="8">
    <source>
        <dbReference type="SAM" id="Phobius"/>
    </source>
</evidence>
<evidence type="ECO:0000256" key="1">
    <source>
        <dbReference type="ARBA" id="ARBA00004196"/>
    </source>
</evidence>
<dbReference type="GO" id="GO:0005576">
    <property type="term" value="C:extracellular region"/>
    <property type="evidence" value="ECO:0007669"/>
    <property type="project" value="UniProtKB-SubCell"/>
</dbReference>